<dbReference type="PANTHER" id="PTHR21666">
    <property type="entry name" value="PEPTIDASE-RELATED"/>
    <property type="match status" value="1"/>
</dbReference>
<gene>
    <name evidence="3" type="ORF">D4A35_15455</name>
</gene>
<dbReference type="InterPro" id="IPR011055">
    <property type="entry name" value="Dup_hybrid_motif"/>
</dbReference>
<dbReference type="InterPro" id="IPR016047">
    <property type="entry name" value="M23ase_b-sheet_dom"/>
</dbReference>
<protein>
    <submittedName>
        <fullName evidence="3">M23 family metallopeptidase</fullName>
    </submittedName>
</protein>
<evidence type="ECO:0000259" key="2">
    <source>
        <dbReference type="Pfam" id="PF01551"/>
    </source>
</evidence>
<dbReference type="Pfam" id="PF01551">
    <property type="entry name" value="Peptidase_M23"/>
    <property type="match status" value="1"/>
</dbReference>
<name>A0A5P3XIP4_PARBF</name>
<proteinExistence type="predicted"/>
<dbReference type="InterPro" id="IPR050570">
    <property type="entry name" value="Cell_wall_metabolism_enzyme"/>
</dbReference>
<dbReference type="GO" id="GO:0004222">
    <property type="term" value="F:metalloendopeptidase activity"/>
    <property type="evidence" value="ECO:0007669"/>
    <property type="project" value="TreeGrafter"/>
</dbReference>
<dbReference type="Proteomes" id="UP000326961">
    <property type="component" value="Chromosome"/>
</dbReference>
<sequence>MIKSFKILMAVGLITTMSTLNIYGAETENSSGEQIVKDIYNLKIEQKNINEKISDIDKSIEEKKLIQKESSDVEVVQLNFVDDEKSLKGNEDLLKNSVESEIKALEESKVPLNDQVENLENQENNLKNEMNGKVNHGSWPVPGFTELSSPFGYRIHPITKERKLHKGVDIPADYGTEVLATDYGVVSFSGVQNGYGNVVAIKHFDGKTSIYGHNSQNIVSEGDLVYKGQPIAKVGSTGRSTGNHVHFEVTINGELKNPLDITSK</sequence>
<dbReference type="CDD" id="cd12797">
    <property type="entry name" value="M23_peptidase"/>
    <property type="match status" value="1"/>
</dbReference>
<keyword evidence="1" id="KW-0175">Coiled coil</keyword>
<reference evidence="3 4" key="1">
    <citation type="submission" date="2018-09" db="EMBL/GenBank/DDBJ databases">
        <title>A clostridial neurotoxin that targets Anopheles mosquitoes.</title>
        <authorList>
            <person name="Contreras E."/>
            <person name="Masuyer G."/>
            <person name="Qureshi N."/>
            <person name="Chawla S."/>
            <person name="Lim H.L."/>
            <person name="Chen J."/>
            <person name="Stenmark P."/>
            <person name="Gill S."/>
        </authorList>
    </citation>
    <scope>NUCLEOTIDE SEQUENCE [LARGE SCALE GENOMIC DNA]</scope>
    <source>
        <strain evidence="3 4">Cbm</strain>
    </source>
</reference>
<accession>A0A5P3XIP4</accession>
<dbReference type="EMBL" id="CP032452">
    <property type="protein sequence ID" value="QEZ70220.1"/>
    <property type="molecule type" value="Genomic_DNA"/>
</dbReference>
<dbReference type="PANTHER" id="PTHR21666:SF270">
    <property type="entry name" value="MUREIN HYDROLASE ACTIVATOR ENVC"/>
    <property type="match status" value="1"/>
</dbReference>
<dbReference type="AlphaFoldDB" id="A0A5P3XIP4"/>
<evidence type="ECO:0000313" key="3">
    <source>
        <dbReference type="EMBL" id="QEZ70220.1"/>
    </source>
</evidence>
<organism evidence="3 4">
    <name type="scientific">Paraclostridium bifermentans</name>
    <name type="common">Clostridium bifermentans</name>
    <dbReference type="NCBI Taxonomy" id="1490"/>
    <lineage>
        <taxon>Bacteria</taxon>
        <taxon>Bacillati</taxon>
        <taxon>Bacillota</taxon>
        <taxon>Clostridia</taxon>
        <taxon>Peptostreptococcales</taxon>
        <taxon>Peptostreptococcaceae</taxon>
        <taxon>Paraclostridium</taxon>
    </lineage>
</organism>
<feature type="domain" description="M23ase beta-sheet core" evidence="2">
    <location>
        <begin position="164"/>
        <end position="258"/>
    </location>
</feature>
<dbReference type="SUPFAM" id="SSF51261">
    <property type="entry name" value="Duplicated hybrid motif"/>
    <property type="match status" value="1"/>
</dbReference>
<evidence type="ECO:0000256" key="1">
    <source>
        <dbReference type="SAM" id="Coils"/>
    </source>
</evidence>
<dbReference type="Gene3D" id="2.70.70.10">
    <property type="entry name" value="Glucose Permease (Domain IIA)"/>
    <property type="match status" value="1"/>
</dbReference>
<feature type="coiled-coil region" evidence="1">
    <location>
        <begin position="102"/>
        <end position="136"/>
    </location>
</feature>
<dbReference type="RefSeq" id="WP_150887120.1">
    <property type="nucleotide sequence ID" value="NZ_CP032452.1"/>
</dbReference>
<dbReference type="FunFam" id="2.70.70.10:FF:000006">
    <property type="entry name" value="M23 family peptidase"/>
    <property type="match status" value="1"/>
</dbReference>
<evidence type="ECO:0000313" key="4">
    <source>
        <dbReference type="Proteomes" id="UP000326961"/>
    </source>
</evidence>